<accession>A0A423MLG2</accession>
<evidence type="ECO:0000313" key="3">
    <source>
        <dbReference type="Proteomes" id="UP000285378"/>
    </source>
</evidence>
<dbReference type="RefSeq" id="WP_123449043.1">
    <property type="nucleotide sequence ID" value="NZ_MOBX01000003.1"/>
</dbReference>
<evidence type="ECO:0000259" key="1">
    <source>
        <dbReference type="Pfam" id="PF13476"/>
    </source>
</evidence>
<dbReference type="OrthoDB" id="7029750at2"/>
<feature type="domain" description="Rad50/SbcC-type AAA" evidence="1">
    <location>
        <begin position="7"/>
        <end position="215"/>
    </location>
</feature>
<proteinExistence type="predicted"/>
<dbReference type="GO" id="GO:0016887">
    <property type="term" value="F:ATP hydrolysis activity"/>
    <property type="evidence" value="ECO:0007669"/>
    <property type="project" value="InterPro"/>
</dbReference>
<comment type="caution">
    <text evidence="2">The sequence shown here is derived from an EMBL/GenBank/DDBJ whole genome shotgun (WGS) entry which is preliminary data.</text>
</comment>
<dbReference type="GO" id="GO:0006302">
    <property type="term" value="P:double-strand break repair"/>
    <property type="evidence" value="ECO:0007669"/>
    <property type="project" value="InterPro"/>
</dbReference>
<dbReference type="Gene3D" id="3.40.50.300">
    <property type="entry name" value="P-loop containing nucleotide triphosphate hydrolases"/>
    <property type="match status" value="2"/>
</dbReference>
<protein>
    <recommendedName>
        <fullName evidence="1">Rad50/SbcC-type AAA domain-containing protein</fullName>
    </recommendedName>
</protein>
<organism evidence="2 3">
    <name type="scientific">Pseudomonas fluorescens</name>
    <dbReference type="NCBI Taxonomy" id="294"/>
    <lineage>
        <taxon>Bacteria</taxon>
        <taxon>Pseudomonadati</taxon>
        <taxon>Pseudomonadota</taxon>
        <taxon>Gammaproteobacteria</taxon>
        <taxon>Pseudomonadales</taxon>
        <taxon>Pseudomonadaceae</taxon>
        <taxon>Pseudomonas</taxon>
    </lineage>
</organism>
<dbReference type="InterPro" id="IPR027417">
    <property type="entry name" value="P-loop_NTPase"/>
</dbReference>
<sequence>MLRLSSIEFTNFKVFGSDTYRINFNSSDLILLDGPNGYGKTSVFDAVELALSGTIKRFISTDGRQTPEDVVVAYDPRSDVLIDVVLSRSPEDLLSFRRKLKSPIPTGAQKISRFPELWDVFIRDESGWTPAKQTDVDRILKNKNFTRDFHLFHYVQQEEAASFLKSNSETARATEISQLFGDTAAAEAKYTRLKNTEKRLASQRTIQLQKAELLKNSHNINGAKNSTKVGEVEHRYLLPWLLDTSKSPEWDLPKFEAFNQSKFSSFSSELDRMLEFVKNRDFYLSSLPYSRAYRSPDLLSDYLCFYNSLGHIQGLDERRSKDKVLERSHTALVGGDIPDNLLHIFDLLGRRDFEQFQKDQDTVNELRRTNSGLKAIYRKIVAQHKELNNSLASLPEESRCPFCGKPHENHDQLEIAASIRVSDFSKLLSNQDVSILALENSIKSRFIDPVISQIEEFRAKNTVLSDDAMASLIKADLTKERLIKFDAWLKNCPFSVDDLMFPPLSHHVDAEKLSSNLEEMMRRIHKNTPPASLEYQLANEGDAFDRMFREYFGNRNGNLLSITEGNVEQKRKYLESCFYSSFQIVLKDIATHIENAERLEKVEKELAGIAVKVLKRIRQYKKKLIGDIEIPFYIYSGKILQSHQSGIGQGVFLKDPTGGDELKNVRLVSNYQRDHDVLNTMSSGQISAVVISLTLALNKIYAKEFSPILIDDPVQTMDDINMSSLVELLRNEFPDRQIVLSTHEDKVAKYFVYKYLKYGRKVRQLNLMTGEEFDSLDNYVYAPLVG</sequence>
<evidence type="ECO:0000313" key="2">
    <source>
        <dbReference type="EMBL" id="RON85432.1"/>
    </source>
</evidence>
<dbReference type="PANTHER" id="PTHR32114">
    <property type="entry name" value="ABC TRANSPORTER ABCH.3"/>
    <property type="match status" value="1"/>
</dbReference>
<dbReference type="SUPFAM" id="SSF52540">
    <property type="entry name" value="P-loop containing nucleoside triphosphate hydrolases"/>
    <property type="match status" value="1"/>
</dbReference>
<dbReference type="Proteomes" id="UP000285378">
    <property type="component" value="Unassembled WGS sequence"/>
</dbReference>
<dbReference type="Pfam" id="PF13476">
    <property type="entry name" value="AAA_23"/>
    <property type="match status" value="1"/>
</dbReference>
<name>A0A423MLG2_PSEFL</name>
<reference evidence="2 3" key="1">
    <citation type="submission" date="2016-10" db="EMBL/GenBank/DDBJ databases">
        <title>Comparative genome analysis of multiple Pseudomonas spp. focuses on biocontrol and plant growth promoting traits.</title>
        <authorList>
            <person name="Tao X.-Y."/>
            <person name="Taylor C.G."/>
        </authorList>
    </citation>
    <scope>NUCLEOTIDE SEQUENCE [LARGE SCALE GENOMIC DNA]</scope>
    <source>
        <strain evidence="2 3">28B5</strain>
    </source>
</reference>
<dbReference type="EMBL" id="MOBX01000003">
    <property type="protein sequence ID" value="RON85432.1"/>
    <property type="molecule type" value="Genomic_DNA"/>
</dbReference>
<dbReference type="InterPro" id="IPR038729">
    <property type="entry name" value="Rad50/SbcC_AAA"/>
</dbReference>
<dbReference type="PANTHER" id="PTHR32114:SF2">
    <property type="entry name" value="ABC TRANSPORTER ABCH.3"/>
    <property type="match status" value="1"/>
</dbReference>
<dbReference type="AlphaFoldDB" id="A0A423MLG2"/>
<gene>
    <name evidence="2" type="ORF">BK670_05890</name>
</gene>